<gene>
    <name evidence="3" type="ORF">J2S45_000001</name>
    <name evidence="4" type="ORF">J2S45_002169</name>
</gene>
<dbReference type="EC" id="3.6.4.12" evidence="3"/>
<proteinExistence type="predicted"/>
<evidence type="ECO:0000313" key="4">
    <source>
        <dbReference type="EMBL" id="MDP9833490.1"/>
    </source>
</evidence>
<dbReference type="EMBL" id="JAUSQL010000001">
    <property type="protein sequence ID" value="MDP9833490.1"/>
    <property type="molecule type" value="Genomic_DNA"/>
</dbReference>
<comment type="caution">
    <text evidence="3">The sequence shown here is derived from an EMBL/GenBank/DDBJ whole genome shotgun (WGS) entry which is preliminary data.</text>
</comment>
<dbReference type="InterPro" id="IPR038475">
    <property type="entry name" value="RecG_C_sf"/>
</dbReference>
<dbReference type="InterPro" id="IPR007421">
    <property type="entry name" value="Schlafen_AlbA_2_dom"/>
</dbReference>
<protein>
    <submittedName>
        <fullName evidence="3">ATP-dependent DNA helicase RecG</fullName>
        <ecNumber evidence="3">3.6.4.12</ecNumber>
    </submittedName>
</protein>
<keyword evidence="3" id="KW-0347">Helicase</keyword>
<feature type="region of interest" description="Disordered" evidence="1">
    <location>
        <begin position="30"/>
        <end position="55"/>
    </location>
</feature>
<dbReference type="GO" id="GO:0003678">
    <property type="term" value="F:DNA helicase activity"/>
    <property type="evidence" value="ECO:0007669"/>
    <property type="project" value="UniProtKB-EC"/>
</dbReference>
<dbReference type="Pfam" id="PF13749">
    <property type="entry name" value="HATPase_c_4"/>
    <property type="match status" value="1"/>
</dbReference>
<keyword evidence="3" id="KW-0547">Nucleotide-binding</keyword>
<sequence>MSESTLSSQLSSLNLPDVVSSALLAIMEGGKTADSQESQTLDFKEDPMTARSGRGNDDAQLISMILKATVCMANGNDEDSYVVLGIKDDVGGPEALSGTSRDADWIRRKVFNGTDPNLAVDVDEFYVQGKRLLLIRIPHPLQVYARSKGEAWYRSGTECQVLKGERLRRLEWERRNPDVTAKVAEIGEEELELAALENARQLLRTKRAAMGSSVIPETNHGLLRELGLVDRNGKLLMAGEIFFARSTARNMAVRHLYYPVQGGEPRVEERDLPLVGLFAEIQTLIESHASQEVARVDFGGGQEVPIPSFPRQAVDEVVSNALLHRDWVAVDPIVIKQTPRTLTVISPGGFPAEVSEKNLLTTRSVPRNPTLMNGARRLGLAEESSRGFDRMWVSMLASGRRAPVVEPSEFSVSVTLDSGEPDVAFVRGLAAVAYQLGVDLRGSVNALIVVRYLVDHPGIVWKTLTEELQTNKLETHEIVDWLTGAGVIDKIGDHVEEWRLTEQCRALFNVSNVGATLGEAEKWVRGHLEQGSALMAREIASQLKMDVRDVTKLLRGLRSQGVAMIDPEGPQRGPNTRWVAR</sequence>
<dbReference type="EMBL" id="JAUSQL010000001">
    <property type="protein sequence ID" value="MDP9831322.1"/>
    <property type="molecule type" value="Genomic_DNA"/>
</dbReference>
<evidence type="ECO:0000256" key="1">
    <source>
        <dbReference type="SAM" id="MobiDB-lite"/>
    </source>
</evidence>
<dbReference type="Proteomes" id="UP001230145">
    <property type="component" value="Unassembled WGS sequence"/>
</dbReference>
<dbReference type="Gene3D" id="3.30.565.60">
    <property type="match status" value="1"/>
</dbReference>
<keyword evidence="5" id="KW-1185">Reference proteome</keyword>
<feature type="domain" description="Schlafen AlbA-2" evidence="2">
    <location>
        <begin position="37"/>
        <end position="161"/>
    </location>
</feature>
<dbReference type="GO" id="GO:0016787">
    <property type="term" value="F:hydrolase activity"/>
    <property type="evidence" value="ECO:0007669"/>
    <property type="project" value="UniProtKB-KW"/>
</dbReference>
<dbReference type="InterPro" id="IPR038461">
    <property type="entry name" value="Schlafen_AlbA_2_dom_sf"/>
</dbReference>
<evidence type="ECO:0000259" key="2">
    <source>
        <dbReference type="Pfam" id="PF04326"/>
    </source>
</evidence>
<evidence type="ECO:0000313" key="3">
    <source>
        <dbReference type="EMBL" id="MDP9831322.1"/>
    </source>
</evidence>
<name>A0ABT9PF40_9ACTO</name>
<dbReference type="PANTHER" id="PTHR30595:SF6">
    <property type="entry name" value="SCHLAFEN ALBA-2 DOMAIN-CONTAINING PROTEIN"/>
    <property type="match status" value="1"/>
</dbReference>
<keyword evidence="3" id="KW-0067">ATP-binding</keyword>
<organism evidence="3 5">
    <name type="scientific">Trueperella abortisuis</name>
    <dbReference type="NCBI Taxonomy" id="445930"/>
    <lineage>
        <taxon>Bacteria</taxon>
        <taxon>Bacillati</taxon>
        <taxon>Actinomycetota</taxon>
        <taxon>Actinomycetes</taxon>
        <taxon>Actinomycetales</taxon>
        <taxon>Actinomycetaceae</taxon>
        <taxon>Trueperella</taxon>
    </lineage>
</organism>
<reference evidence="3 5" key="1">
    <citation type="submission" date="2023-07" db="EMBL/GenBank/DDBJ databases">
        <title>Sequencing the genomes of 1000 actinobacteria strains.</title>
        <authorList>
            <person name="Klenk H.-P."/>
        </authorList>
    </citation>
    <scope>NUCLEOTIDE SEQUENCE [LARGE SCALE GENOMIC DNA]</scope>
    <source>
        <strain evidence="3 5">DSM 19515</strain>
    </source>
</reference>
<dbReference type="RefSeq" id="WP_307634107.1">
    <property type="nucleotide sequence ID" value="NZ_JAUSQL010000001.1"/>
</dbReference>
<dbReference type="Pfam" id="PF04326">
    <property type="entry name" value="SLFN_AlbA_2"/>
    <property type="match status" value="1"/>
</dbReference>
<dbReference type="Gene3D" id="3.30.950.30">
    <property type="entry name" value="Schlafen, AAA domain"/>
    <property type="match status" value="1"/>
</dbReference>
<accession>A0ABT9PF40</accession>
<keyword evidence="3" id="KW-0378">Hydrolase</keyword>
<dbReference type="PANTHER" id="PTHR30595">
    <property type="entry name" value="GLPR-RELATED TRANSCRIPTIONAL REPRESSOR"/>
    <property type="match status" value="1"/>
</dbReference>
<evidence type="ECO:0000313" key="5">
    <source>
        <dbReference type="Proteomes" id="UP001230145"/>
    </source>
</evidence>
<dbReference type="Gene3D" id="6.10.10.130">
    <property type="match status" value="1"/>
</dbReference>